<sequence>MPSFFCSFILFLSERFAINTVPLSRTIVCVGCMLVLFLFFFFVLSPSLGHCVLPVGVSSSPHHHHHHHHHHHRHLSIGARLGSVLAGTATARPSMWVDISRAAFWSYRAIYSERGREITMLHRFSVRSFFLPPKRPHVALEITKNRMNSMERAVLTRVSLPFAVVAPSFRNRRNS</sequence>
<feature type="transmembrane region" description="Helical" evidence="1">
    <location>
        <begin position="27"/>
        <end position="44"/>
    </location>
</feature>
<dbReference type="AlphaFoldDB" id="A0A8W7P2J2"/>
<evidence type="ECO:0000313" key="2">
    <source>
        <dbReference type="EnsemblMetazoa" id="ACOM024236-PA.1"/>
    </source>
</evidence>
<reference evidence="2" key="1">
    <citation type="submission" date="2022-08" db="UniProtKB">
        <authorList>
            <consortium name="EnsemblMetazoa"/>
        </authorList>
    </citation>
    <scope>IDENTIFICATION</scope>
</reference>
<accession>A0A8W7P2J2</accession>
<keyword evidence="1" id="KW-1133">Transmembrane helix</keyword>
<keyword evidence="1" id="KW-0472">Membrane</keyword>
<keyword evidence="1" id="KW-0812">Transmembrane</keyword>
<dbReference type="EnsemblMetazoa" id="ACOM024236-RA">
    <property type="protein sequence ID" value="ACOM024236-PA.1"/>
    <property type="gene ID" value="ACOM024236"/>
</dbReference>
<proteinExistence type="predicted"/>
<name>A0A8W7P2J2_ANOCL</name>
<evidence type="ECO:0000256" key="1">
    <source>
        <dbReference type="SAM" id="Phobius"/>
    </source>
</evidence>
<organism evidence="2">
    <name type="scientific">Anopheles coluzzii</name>
    <name type="common">African malaria mosquito</name>
    <dbReference type="NCBI Taxonomy" id="1518534"/>
    <lineage>
        <taxon>Eukaryota</taxon>
        <taxon>Metazoa</taxon>
        <taxon>Ecdysozoa</taxon>
        <taxon>Arthropoda</taxon>
        <taxon>Hexapoda</taxon>
        <taxon>Insecta</taxon>
        <taxon>Pterygota</taxon>
        <taxon>Neoptera</taxon>
        <taxon>Endopterygota</taxon>
        <taxon>Diptera</taxon>
        <taxon>Nematocera</taxon>
        <taxon>Culicoidea</taxon>
        <taxon>Culicidae</taxon>
        <taxon>Anophelinae</taxon>
        <taxon>Anopheles</taxon>
    </lineage>
</organism>
<dbReference type="Proteomes" id="UP000075882">
    <property type="component" value="Unassembled WGS sequence"/>
</dbReference>
<protein>
    <submittedName>
        <fullName evidence="2">Uncharacterized protein</fullName>
    </submittedName>
</protein>